<accession>A0A3N4M4Q2</accession>
<evidence type="ECO:0000256" key="1">
    <source>
        <dbReference type="SAM" id="MobiDB-lite"/>
    </source>
</evidence>
<sequence>MGCFAKIKPLRTSAKDSKTGCCTIVKVMAFYIFGCSGCRKARKKVPKAIRRRFAASWQHEIELGTQLPLTPVESREPRPRLAEVQNAVERIDSKIWNENTQKYLSRSSRPPKAMKAAFKRESNDHAGPMEKAIRKNNVVDSPDSNAHSLTLNNSTPEEREWMFLAPESASHMRAIRQHGYTWFTKEGGRGAPEQVSRNQTARAAREEVEQREKESNGREKWNIRERVVLDGDYFRGTNVWEAFCMEKPEPSAQDPVLAEPAPENAREDNIRSVPEKENTVEPANIRNARKARNRSTSPHPPPLPVWPVASASTGTLVTVSSSSDSTPRFRRDSGDTTETELTIPGDSPLLKEAMESPLPVTPMTQSPILGPSVATMTLADYFPILTLPISDLPRSKATISDQKFPDSPVPESPVTRLSAETMTLMELLRNGKYAYKSHLAWEQWRAQRRSVLLSSEEQQVVLKEFGEQGPTYLPLPPIEPKRSTSVIRDWRPWSQPEKKLEVQKADLSLASSHEAEVVEIVAEEEEKAVSKLSRKLTRRKRKVKGKAKEVGEWEISPMIGFTRFRGDRSWEGEAEIPLWQLNRANLVSVEYLVEELSVANGGVGASCGRGTEEYERRKEGLGSWEPEEWEKKKKALDAVIAEGLRNVKGTREYQRAREYERIMKAEKERRERESKWTW</sequence>
<gene>
    <name evidence="2" type="ORF">L211DRAFT_471489</name>
</gene>
<dbReference type="Proteomes" id="UP000267821">
    <property type="component" value="Unassembled WGS sequence"/>
</dbReference>
<feature type="region of interest" description="Disordered" evidence="1">
    <location>
        <begin position="185"/>
        <end position="218"/>
    </location>
</feature>
<feature type="compositionally biased region" description="Basic and acidic residues" evidence="1">
    <location>
        <begin position="203"/>
        <end position="218"/>
    </location>
</feature>
<evidence type="ECO:0000313" key="3">
    <source>
        <dbReference type="Proteomes" id="UP000267821"/>
    </source>
</evidence>
<dbReference type="EMBL" id="ML121530">
    <property type="protein sequence ID" value="RPB27881.1"/>
    <property type="molecule type" value="Genomic_DNA"/>
</dbReference>
<evidence type="ECO:0000313" key="2">
    <source>
        <dbReference type="EMBL" id="RPB27881.1"/>
    </source>
</evidence>
<dbReference type="OrthoDB" id="5382874at2759"/>
<feature type="region of interest" description="Disordered" evidence="1">
    <location>
        <begin position="250"/>
        <end position="352"/>
    </location>
</feature>
<dbReference type="AlphaFoldDB" id="A0A3N4M4Q2"/>
<dbReference type="InParanoid" id="A0A3N4M4Q2"/>
<feature type="compositionally biased region" description="Basic and acidic residues" evidence="1">
    <location>
        <begin position="264"/>
        <end position="279"/>
    </location>
</feature>
<organism evidence="2 3">
    <name type="scientific">Terfezia boudieri ATCC MYA-4762</name>
    <dbReference type="NCBI Taxonomy" id="1051890"/>
    <lineage>
        <taxon>Eukaryota</taxon>
        <taxon>Fungi</taxon>
        <taxon>Dikarya</taxon>
        <taxon>Ascomycota</taxon>
        <taxon>Pezizomycotina</taxon>
        <taxon>Pezizomycetes</taxon>
        <taxon>Pezizales</taxon>
        <taxon>Pezizaceae</taxon>
        <taxon>Terfezia</taxon>
    </lineage>
</organism>
<proteinExistence type="predicted"/>
<keyword evidence="3" id="KW-1185">Reference proteome</keyword>
<protein>
    <submittedName>
        <fullName evidence="2">Uncharacterized protein</fullName>
    </submittedName>
</protein>
<reference evidence="2 3" key="1">
    <citation type="journal article" date="2018" name="Nat. Ecol. Evol.">
        <title>Pezizomycetes genomes reveal the molecular basis of ectomycorrhizal truffle lifestyle.</title>
        <authorList>
            <person name="Murat C."/>
            <person name="Payen T."/>
            <person name="Noel B."/>
            <person name="Kuo A."/>
            <person name="Morin E."/>
            <person name="Chen J."/>
            <person name="Kohler A."/>
            <person name="Krizsan K."/>
            <person name="Balestrini R."/>
            <person name="Da Silva C."/>
            <person name="Montanini B."/>
            <person name="Hainaut M."/>
            <person name="Levati E."/>
            <person name="Barry K.W."/>
            <person name="Belfiori B."/>
            <person name="Cichocki N."/>
            <person name="Clum A."/>
            <person name="Dockter R.B."/>
            <person name="Fauchery L."/>
            <person name="Guy J."/>
            <person name="Iotti M."/>
            <person name="Le Tacon F."/>
            <person name="Lindquist E.A."/>
            <person name="Lipzen A."/>
            <person name="Malagnac F."/>
            <person name="Mello A."/>
            <person name="Molinier V."/>
            <person name="Miyauchi S."/>
            <person name="Poulain J."/>
            <person name="Riccioni C."/>
            <person name="Rubini A."/>
            <person name="Sitrit Y."/>
            <person name="Splivallo R."/>
            <person name="Traeger S."/>
            <person name="Wang M."/>
            <person name="Zifcakova L."/>
            <person name="Wipf D."/>
            <person name="Zambonelli A."/>
            <person name="Paolocci F."/>
            <person name="Nowrousian M."/>
            <person name="Ottonello S."/>
            <person name="Baldrian P."/>
            <person name="Spatafora J.W."/>
            <person name="Henrissat B."/>
            <person name="Nagy L.G."/>
            <person name="Aury J.M."/>
            <person name="Wincker P."/>
            <person name="Grigoriev I.V."/>
            <person name="Bonfante P."/>
            <person name="Martin F.M."/>
        </authorList>
    </citation>
    <scope>NUCLEOTIDE SEQUENCE [LARGE SCALE GENOMIC DNA]</scope>
    <source>
        <strain evidence="2 3">ATCC MYA-4762</strain>
    </source>
</reference>
<feature type="compositionally biased region" description="Low complexity" evidence="1">
    <location>
        <begin position="306"/>
        <end position="326"/>
    </location>
</feature>
<name>A0A3N4M4Q2_9PEZI</name>